<dbReference type="OrthoDB" id="17948at2759"/>
<proteinExistence type="predicted"/>
<dbReference type="GO" id="GO:0008033">
    <property type="term" value="P:tRNA processing"/>
    <property type="evidence" value="ECO:0007669"/>
    <property type="project" value="InterPro"/>
</dbReference>
<dbReference type="GO" id="GO:0003723">
    <property type="term" value="F:RNA binding"/>
    <property type="evidence" value="ECO:0007669"/>
    <property type="project" value="TreeGrafter"/>
</dbReference>
<dbReference type="AlphaFoldDB" id="A0A2G9UH91"/>
<dbReference type="Proteomes" id="UP000230423">
    <property type="component" value="Unassembled WGS sequence"/>
</dbReference>
<protein>
    <submittedName>
        <fullName evidence="1">Uncharacterized protein</fullName>
    </submittedName>
</protein>
<dbReference type="GO" id="GO:0005655">
    <property type="term" value="C:nucleolar ribonuclease P complex"/>
    <property type="evidence" value="ECO:0007669"/>
    <property type="project" value="TreeGrafter"/>
</dbReference>
<sequence length="119" mass="12562">MSSGASSMCELRAPVDVMNMAVLWGVTGADARLLISGNARQVLLRAEARRTVGGALHVAPVQTTVDEDDEKIVDASIPACRATHADALQRLLNVKEFRAQVEVVAGESASTNCSKETPS</sequence>
<accession>A0A2G9UH91</accession>
<dbReference type="PANTHER" id="PTHR13031:SF0">
    <property type="entry name" value="RIBONUCLEASE P PROTEIN SUBUNIT P30"/>
    <property type="match status" value="1"/>
</dbReference>
<reference evidence="1 2" key="1">
    <citation type="submission" date="2015-09" db="EMBL/GenBank/DDBJ databases">
        <title>Draft genome of the parasitic nematode Teladorsagia circumcincta isolate WARC Sus (inbred).</title>
        <authorList>
            <person name="Mitreva M."/>
        </authorList>
    </citation>
    <scope>NUCLEOTIDE SEQUENCE [LARGE SCALE GENOMIC DNA]</scope>
    <source>
        <strain evidence="1 2">S</strain>
    </source>
</reference>
<gene>
    <name evidence="1" type="ORF">TELCIR_09092</name>
</gene>
<keyword evidence="2" id="KW-1185">Reference proteome</keyword>
<evidence type="ECO:0000313" key="2">
    <source>
        <dbReference type="Proteomes" id="UP000230423"/>
    </source>
</evidence>
<dbReference type="InterPro" id="IPR002738">
    <property type="entry name" value="RNase_P_p30"/>
</dbReference>
<evidence type="ECO:0000313" key="1">
    <source>
        <dbReference type="EMBL" id="PIO69102.1"/>
    </source>
</evidence>
<name>A0A2G9UH91_TELCI</name>
<organism evidence="1 2">
    <name type="scientific">Teladorsagia circumcincta</name>
    <name type="common">Brown stomach worm</name>
    <name type="synonym">Ostertagia circumcincta</name>
    <dbReference type="NCBI Taxonomy" id="45464"/>
    <lineage>
        <taxon>Eukaryota</taxon>
        <taxon>Metazoa</taxon>
        <taxon>Ecdysozoa</taxon>
        <taxon>Nematoda</taxon>
        <taxon>Chromadorea</taxon>
        <taxon>Rhabditida</taxon>
        <taxon>Rhabditina</taxon>
        <taxon>Rhabditomorpha</taxon>
        <taxon>Strongyloidea</taxon>
        <taxon>Trichostrongylidae</taxon>
        <taxon>Teladorsagia</taxon>
    </lineage>
</organism>
<dbReference type="EMBL" id="KZ346781">
    <property type="protein sequence ID" value="PIO69102.1"/>
    <property type="molecule type" value="Genomic_DNA"/>
</dbReference>
<dbReference type="PANTHER" id="PTHR13031">
    <property type="entry name" value="RIBONUCLEASE P SUBUNIT P30"/>
    <property type="match status" value="1"/>
</dbReference>
<dbReference type="Gene3D" id="3.20.20.140">
    <property type="entry name" value="Metal-dependent hydrolases"/>
    <property type="match status" value="1"/>
</dbReference>